<feature type="region of interest" description="Disordered" evidence="28">
    <location>
        <begin position="1"/>
        <end position="21"/>
    </location>
</feature>
<evidence type="ECO:0000256" key="29">
    <source>
        <dbReference type="SAM" id="Phobius"/>
    </source>
</evidence>
<evidence type="ECO:0000256" key="20">
    <source>
        <dbReference type="ARBA" id="ARBA00023004"/>
    </source>
</evidence>
<feature type="region of interest" description="Disordered" evidence="28">
    <location>
        <begin position="1333"/>
        <end position="1353"/>
    </location>
</feature>
<dbReference type="EMBL" id="BQNB010013052">
    <property type="protein sequence ID" value="GJT11237.1"/>
    <property type="molecule type" value="Genomic_DNA"/>
</dbReference>
<comment type="caution">
    <text evidence="31">The sequence shown here is derived from an EMBL/GenBank/DDBJ whole genome shotgun (WGS) entry which is preliminary data.</text>
</comment>
<feature type="domain" description="NADH:quinone oxidoreductase/Mrp antiporter transmembrane" evidence="30">
    <location>
        <begin position="183"/>
        <end position="320"/>
    </location>
</feature>
<evidence type="ECO:0000256" key="27">
    <source>
        <dbReference type="ARBA" id="ARBA00048912"/>
    </source>
</evidence>
<feature type="transmembrane region" description="Helical" evidence="29">
    <location>
        <begin position="677"/>
        <end position="698"/>
    </location>
</feature>
<keyword evidence="21" id="KW-0411">Iron-sulfur</keyword>
<sequence>MNSQLRQKQRRGGPRPGKGRVAEWSKAADCKSVEVFLRRFESCLSHLFVVDFREEKRGIRQRRKANRAKLLWPFREVQLYRMLVREVGELLRSIDSPSISNPNENRSDVVVGPTHPICSMIYGSTGATHFDQLAKILTGYEITGARSSGIFMGILSIAVGSLFKITAVPFRAAVGRTAAYRCIASMILGALAAMAQTKVKRLLAHSSIGHVGYIRTGFSCGTIEGIQALLIGIFIYASMTIDAFAIVSALRQSRVKYIADLGALAKTNPISAITFSITMFSYAGIPPLAGFCSKFYLFFAALGCGAYFLAPVGVVTSVIGRWAAGRLPRVNRVESDTSTVYSISLYESTITTRDEPWFGELKLALGVIGLPVTLGKNGEVHPNRPMKNKRRAKRQWRAKRMRNGHGEKEGSLEEKQPSSFPSLPGPKAVQGESGASRSTVERKIFGPSSFSTGFQTFLQHRFRKGRGTQTFFAQSSITINGWLHDFLWAQASQEDLKGIMALRFPRFSQGLAQDPTTRRIWFGIATAHDFESHDDITEERLYQNIFASHFGQLAIIFLWTSGNLFHVAWQGNFESWVQDPLHVRPIAHAIWDPHFGQPAVEAFTRGGALGPVNIAYSGVYQWWYTIGLRTNEDLYTGALFLLFISAISLIAGWLHLQPKWKPSVSWFKNAESRLNHHLSGLFGVSSLAWTGHLVHVAIPASRGEYVRWNNFLDVLPHPQGLGPLFTGQWNLYAQNPDSSSHLFGTSQGAGTAILTLLGGFHPQTQSLWLTDMAHHHLAIAFIFLIAGHMYRTNFGIGHSMKDLLDAHIPPGGRLGRGHKGLYDTINNSLHFQLGLALASLGVITSLVAQHMYSLPAYAFIAQDFTTQAALYTHHQYIAGFIMTGAFAHGAIFFIRDYNPEQNEDNVLARMLEHKEAIISHLSWASLFLGFHTLGLYVHNDVMLAFGTPEKQILIEPIFAQWIQSAHGKTSYGFDILLSSTNGPAFNAGRSIWLPGWLNAINENSNSLFLTIGPGDFLVHHAIALGLHTTTLILVKGALDARGSKLMPDKKDFGYSFPCDGPGRGGTCDISAWDAFYLAVFWMLNTIGWVTFYWHWKHITLWQGNVSQFNESSTYLMGWLRDYLWLNSSQLINGYNPFGMNSLSVWAWMFLFGHLVWATGFMFLISWRGYWQELIETLAWAHERTPLANLIRWRDKPVALSIVQARLLGLAHFSVGYILTYAVCLASIFPGLLRAREMELLKQLPLLLELLPKGGNWLLGRAAALGKEGKVFHSIRESWYLSIIVFVAPVAAEPLCCWFDPAGHAHGTCGINCMRLGESSWVWCSEREQVASVTEQGKSGGRPSTKVESPPYTEKEGNLVGESLSANLVGGTCSTLTSLFHNTSQPAYLEGADTRREEKGQGVSMRPKKGNESECLHCIVAGYLSLRSNNRKSKAALSYGQCPLCRKE</sequence>
<keyword evidence="6" id="KW-0813">Transport</keyword>
<evidence type="ECO:0000256" key="21">
    <source>
        <dbReference type="ARBA" id="ARBA00023014"/>
    </source>
</evidence>
<feature type="transmembrane region" description="Helical" evidence="29">
    <location>
        <begin position="1209"/>
        <end position="1232"/>
    </location>
</feature>
<keyword evidence="19" id="KW-0560">Oxidoreductase</keyword>
<dbReference type="PANTHER" id="PTHR30128">
    <property type="entry name" value="OUTER MEMBRANE PROTEIN, OMPA-RELATED"/>
    <property type="match status" value="1"/>
</dbReference>
<feature type="region of interest" description="Disordered" evidence="28">
    <location>
        <begin position="378"/>
        <end position="442"/>
    </location>
</feature>
<evidence type="ECO:0000256" key="4">
    <source>
        <dbReference type="ARBA" id="ARBA00010598"/>
    </source>
</evidence>
<dbReference type="SUPFAM" id="SSF81558">
    <property type="entry name" value="Photosystem I subunits PsaA/PsaB"/>
    <property type="match status" value="1"/>
</dbReference>
<gene>
    <name evidence="31" type="ORF">Tco_0858279</name>
</gene>
<reference evidence="31" key="2">
    <citation type="submission" date="2022-01" db="EMBL/GenBank/DDBJ databases">
        <authorList>
            <person name="Yamashiro T."/>
            <person name="Shiraishi A."/>
            <person name="Satake H."/>
            <person name="Nakayama K."/>
        </authorList>
    </citation>
    <scope>NUCLEOTIDE SEQUENCE</scope>
</reference>
<evidence type="ECO:0000256" key="14">
    <source>
        <dbReference type="ARBA" id="ARBA00022842"/>
    </source>
</evidence>
<dbReference type="HAMAP" id="MF_00482">
    <property type="entry name" value="PSI_PsaB"/>
    <property type="match status" value="1"/>
</dbReference>
<dbReference type="InterPro" id="IPR020586">
    <property type="entry name" value="PSI_PsaA/B_CS"/>
</dbReference>
<keyword evidence="32" id="KW-1185">Reference proteome</keyword>
<evidence type="ECO:0000256" key="3">
    <source>
        <dbReference type="ARBA" id="ARBA00004334"/>
    </source>
</evidence>
<keyword evidence="14" id="KW-0460">Magnesium</keyword>
<evidence type="ECO:0000256" key="10">
    <source>
        <dbReference type="ARBA" id="ARBA00022640"/>
    </source>
</evidence>
<comment type="subcellular location">
    <subcellularLocation>
        <location evidence="2">Membrane</location>
        <topology evidence="2">Multi-pass membrane protein</topology>
    </subcellularLocation>
    <subcellularLocation>
        <location evidence="3">Plastid</location>
        <location evidence="3">Chloroplast thylakoid membrane</location>
    </subcellularLocation>
</comment>
<proteinExistence type="inferred from homology"/>
<feature type="transmembrane region" description="Helical" evidence="29">
    <location>
        <begin position="1074"/>
        <end position="1095"/>
    </location>
</feature>
<feature type="region of interest" description="Disordered" evidence="28">
    <location>
        <begin position="1387"/>
        <end position="1408"/>
    </location>
</feature>
<dbReference type="PRINTS" id="PR00257">
    <property type="entry name" value="PHOTSYSPSAAB"/>
</dbReference>
<evidence type="ECO:0000256" key="15">
    <source>
        <dbReference type="ARBA" id="ARBA00022967"/>
    </source>
</evidence>
<keyword evidence="20" id="KW-0408">Iron</keyword>
<keyword evidence="10" id="KW-0934">Plastid</keyword>
<comment type="catalytic activity">
    <reaction evidence="27">
        <text>reduced [plastocyanin] + hnu + oxidized [2Fe-2S]-[ferredoxin] = oxidized [plastocyanin] + reduced [2Fe-2S]-[ferredoxin]</text>
        <dbReference type="Rhea" id="RHEA:30407"/>
        <dbReference type="Rhea" id="RHEA-COMP:10000"/>
        <dbReference type="Rhea" id="RHEA-COMP:10001"/>
        <dbReference type="Rhea" id="RHEA-COMP:10039"/>
        <dbReference type="Rhea" id="RHEA-COMP:10040"/>
        <dbReference type="ChEBI" id="CHEBI:29036"/>
        <dbReference type="ChEBI" id="CHEBI:30212"/>
        <dbReference type="ChEBI" id="CHEBI:33737"/>
        <dbReference type="ChEBI" id="CHEBI:33738"/>
        <dbReference type="ChEBI" id="CHEBI:49552"/>
        <dbReference type="EC" id="1.97.1.12"/>
    </reaction>
</comment>
<evidence type="ECO:0000256" key="26">
    <source>
        <dbReference type="ARBA" id="ARBA00048026"/>
    </source>
</evidence>
<keyword evidence="22" id="KW-0520">NAD</keyword>
<feature type="compositionally biased region" description="Basic residues" evidence="28">
    <location>
        <begin position="384"/>
        <end position="403"/>
    </location>
</feature>
<dbReference type="EC" id="1.97.1.12" evidence="5"/>
<keyword evidence="13" id="KW-0603">Photosystem I</keyword>
<feature type="transmembrane region" description="Helical" evidence="29">
    <location>
        <begin position="829"/>
        <end position="848"/>
    </location>
</feature>
<keyword evidence="16" id="KW-0249">Electron transport</keyword>
<organism evidence="31 32">
    <name type="scientific">Tanacetum coccineum</name>
    <dbReference type="NCBI Taxonomy" id="301880"/>
    <lineage>
        <taxon>Eukaryota</taxon>
        <taxon>Viridiplantae</taxon>
        <taxon>Streptophyta</taxon>
        <taxon>Embryophyta</taxon>
        <taxon>Tracheophyta</taxon>
        <taxon>Spermatophyta</taxon>
        <taxon>Magnoliopsida</taxon>
        <taxon>eudicotyledons</taxon>
        <taxon>Gunneridae</taxon>
        <taxon>Pentapetalae</taxon>
        <taxon>asterids</taxon>
        <taxon>campanulids</taxon>
        <taxon>Asterales</taxon>
        <taxon>Asteraceae</taxon>
        <taxon>Asteroideae</taxon>
        <taxon>Anthemideae</taxon>
        <taxon>Anthemidinae</taxon>
        <taxon>Tanacetum</taxon>
    </lineage>
</organism>
<evidence type="ECO:0000256" key="8">
    <source>
        <dbReference type="ARBA" id="ARBA00022494"/>
    </source>
</evidence>
<evidence type="ECO:0000256" key="23">
    <source>
        <dbReference type="ARBA" id="ARBA00023136"/>
    </source>
</evidence>
<keyword evidence="7" id="KW-0004">4Fe-4S</keyword>
<feature type="transmembrane region" description="Helical" evidence="29">
    <location>
        <begin position="1016"/>
        <end position="1038"/>
    </location>
</feature>
<evidence type="ECO:0000256" key="24">
    <source>
        <dbReference type="ARBA" id="ARBA00026002"/>
    </source>
</evidence>
<feature type="transmembrane region" description="Helical" evidence="29">
    <location>
        <begin position="295"/>
        <end position="319"/>
    </location>
</feature>
<evidence type="ECO:0000256" key="25">
    <source>
        <dbReference type="ARBA" id="ARBA00047726"/>
    </source>
</evidence>
<dbReference type="InterPro" id="IPR001750">
    <property type="entry name" value="ND/Mrp_TM"/>
</dbReference>
<dbReference type="Pfam" id="PF00361">
    <property type="entry name" value="Proton_antipo_M"/>
    <property type="match status" value="1"/>
</dbReference>
<keyword evidence="12" id="KW-0479">Metal-binding</keyword>
<dbReference type="InterPro" id="IPR001280">
    <property type="entry name" value="PSI_PsaA/B"/>
</dbReference>
<feature type="transmembrane region" description="Helical" evidence="29">
    <location>
        <begin position="150"/>
        <end position="172"/>
    </location>
</feature>
<evidence type="ECO:0000256" key="6">
    <source>
        <dbReference type="ARBA" id="ARBA00022448"/>
    </source>
</evidence>
<dbReference type="InterPro" id="IPR036408">
    <property type="entry name" value="PSI_PsaA/B_sf"/>
</dbReference>
<comment type="similarity">
    <text evidence="4">Belongs to the PsaA/PsaB family.</text>
</comment>
<dbReference type="PROSITE" id="PS00419">
    <property type="entry name" value="PHOTOSYSTEM_I_PSAAB"/>
    <property type="match status" value="1"/>
</dbReference>
<feature type="transmembrane region" description="Helical" evidence="29">
    <location>
        <begin position="1144"/>
        <end position="1164"/>
    </location>
</feature>
<evidence type="ECO:0000256" key="2">
    <source>
        <dbReference type="ARBA" id="ARBA00004141"/>
    </source>
</evidence>
<evidence type="ECO:0000313" key="32">
    <source>
        <dbReference type="Proteomes" id="UP001151760"/>
    </source>
</evidence>
<keyword evidence="17 29" id="KW-1133">Transmembrane helix</keyword>
<feature type="transmembrane region" description="Helical" evidence="29">
    <location>
        <begin position="634"/>
        <end position="656"/>
    </location>
</feature>
<feature type="transmembrane region" description="Helical" evidence="29">
    <location>
        <begin position="916"/>
        <end position="937"/>
    </location>
</feature>
<evidence type="ECO:0000256" key="1">
    <source>
        <dbReference type="ARBA" id="ARBA00003162"/>
    </source>
</evidence>
<comment type="catalytic activity">
    <reaction evidence="25">
        <text>a plastoquinone + NADPH + (n+1) H(+)(in) = a plastoquinol + NADP(+) + n H(+)(out)</text>
        <dbReference type="Rhea" id="RHEA:42612"/>
        <dbReference type="Rhea" id="RHEA-COMP:9561"/>
        <dbReference type="Rhea" id="RHEA-COMP:9562"/>
        <dbReference type="ChEBI" id="CHEBI:15378"/>
        <dbReference type="ChEBI" id="CHEBI:17757"/>
        <dbReference type="ChEBI" id="CHEBI:57783"/>
        <dbReference type="ChEBI" id="CHEBI:58349"/>
        <dbReference type="ChEBI" id="CHEBI:62192"/>
    </reaction>
</comment>
<keyword evidence="23 29" id="KW-0472">Membrane</keyword>
<evidence type="ECO:0000259" key="30">
    <source>
        <dbReference type="Pfam" id="PF00361"/>
    </source>
</evidence>
<comment type="function">
    <text evidence="1">PsaA and PsaB bind P700, the primary electron donor of photosystem I (PSI), as well as the electron acceptors A0, A1 and FX. PSI is a plastocyanin-ferredoxin oxidoreductase, converting photonic excitation into a charge separation, which transfers an electron from the donor P700 chlorophyll pair to the spectroscopically characterized acceptors A0, A1, FX, FA and FB in turn. Oxidized P700 is reduced on the lumenal side of the thylakoid membrane by plastocyanin.</text>
</comment>
<keyword evidence="8" id="KW-0148">Chlorophyll</keyword>
<evidence type="ECO:0000256" key="13">
    <source>
        <dbReference type="ARBA" id="ARBA00022836"/>
    </source>
</evidence>
<reference evidence="31" key="1">
    <citation type="journal article" date="2022" name="Int. J. Mol. Sci.">
        <title>Draft Genome of Tanacetum Coccineum: Genomic Comparison of Closely Related Tanacetum-Family Plants.</title>
        <authorList>
            <person name="Yamashiro T."/>
            <person name="Shiraishi A."/>
            <person name="Nakayama K."/>
            <person name="Satake H."/>
        </authorList>
    </citation>
    <scope>NUCLEOTIDE SEQUENCE</scope>
</reference>
<evidence type="ECO:0000256" key="12">
    <source>
        <dbReference type="ARBA" id="ARBA00022723"/>
    </source>
</evidence>
<evidence type="ECO:0000256" key="22">
    <source>
        <dbReference type="ARBA" id="ARBA00023027"/>
    </source>
</evidence>
<evidence type="ECO:0000256" key="18">
    <source>
        <dbReference type="ARBA" id="ARBA00022991"/>
    </source>
</evidence>
<dbReference type="NCBIfam" id="TIGR01336">
    <property type="entry name" value="psaB"/>
    <property type="match status" value="1"/>
</dbReference>
<keyword evidence="18" id="KW-0157">Chromophore</keyword>
<keyword evidence="11 29" id="KW-0812">Transmembrane</keyword>
<evidence type="ECO:0000256" key="28">
    <source>
        <dbReference type="SAM" id="MobiDB-lite"/>
    </source>
</evidence>
<comment type="subunit">
    <text evidence="24">The PsaA/B heterodimer binds the P700 chlorophyll special pair and subsequent electron acceptors. PSI consists of a core antenna complex that captures photons, and an electron transfer chain that converts photonic excitation into a charge separation. The eukaryotic PSI reaction center is composed of at least 11 subunits.</text>
</comment>
<evidence type="ECO:0000256" key="16">
    <source>
        <dbReference type="ARBA" id="ARBA00022982"/>
    </source>
</evidence>
<dbReference type="Proteomes" id="UP001151760">
    <property type="component" value="Unassembled WGS sequence"/>
</dbReference>
<name>A0ABQ5BAV4_9ASTR</name>
<comment type="catalytic activity">
    <reaction evidence="26">
        <text>a plastoquinone + NADH + (n+1) H(+)(in) = a plastoquinol + NAD(+) + n H(+)(out)</text>
        <dbReference type="Rhea" id="RHEA:42608"/>
        <dbReference type="Rhea" id="RHEA-COMP:9561"/>
        <dbReference type="Rhea" id="RHEA-COMP:9562"/>
        <dbReference type="ChEBI" id="CHEBI:15378"/>
        <dbReference type="ChEBI" id="CHEBI:17757"/>
        <dbReference type="ChEBI" id="CHEBI:57540"/>
        <dbReference type="ChEBI" id="CHEBI:57945"/>
        <dbReference type="ChEBI" id="CHEBI:62192"/>
    </reaction>
</comment>
<evidence type="ECO:0000256" key="19">
    <source>
        <dbReference type="ARBA" id="ARBA00023002"/>
    </source>
</evidence>
<evidence type="ECO:0000256" key="5">
    <source>
        <dbReference type="ARBA" id="ARBA00013197"/>
    </source>
</evidence>
<evidence type="ECO:0000256" key="7">
    <source>
        <dbReference type="ARBA" id="ARBA00022485"/>
    </source>
</evidence>
<feature type="transmembrane region" description="Helical" evidence="29">
    <location>
        <begin position="876"/>
        <end position="895"/>
    </location>
</feature>
<evidence type="ECO:0000256" key="17">
    <source>
        <dbReference type="ARBA" id="ARBA00022989"/>
    </source>
</evidence>
<dbReference type="InterPro" id="IPR006244">
    <property type="entry name" value="PSI_PsaB"/>
</dbReference>
<keyword evidence="15" id="KW-1278">Translocase</keyword>
<feature type="transmembrane region" description="Helical" evidence="29">
    <location>
        <begin position="270"/>
        <end position="289"/>
    </location>
</feature>
<accession>A0ABQ5BAV4</accession>
<dbReference type="PANTHER" id="PTHR30128:SF19">
    <property type="entry name" value="PHOTOSYSTEM I P700 CHLOROPHYLL A APOPROTEIN A1-RELATED"/>
    <property type="match status" value="1"/>
</dbReference>
<evidence type="ECO:0000256" key="11">
    <source>
        <dbReference type="ARBA" id="ARBA00022692"/>
    </source>
</evidence>
<feature type="transmembrane region" description="Helical" evidence="29">
    <location>
        <begin position="225"/>
        <end position="250"/>
    </location>
</feature>
<keyword evidence="9" id="KW-0602">Photosynthesis</keyword>
<evidence type="ECO:0000313" key="31">
    <source>
        <dbReference type="EMBL" id="GJT11237.1"/>
    </source>
</evidence>
<dbReference type="Pfam" id="PF00223">
    <property type="entry name" value="PsaA_PsaB"/>
    <property type="match status" value="1"/>
</dbReference>
<evidence type="ECO:0000256" key="9">
    <source>
        <dbReference type="ARBA" id="ARBA00022531"/>
    </source>
</evidence>
<protein>
    <recommendedName>
        <fullName evidence="5">photosystem I</fullName>
        <ecNumber evidence="5">1.97.1.12</ecNumber>
    </recommendedName>
</protein>
<feature type="compositionally biased region" description="Basic and acidic residues" evidence="28">
    <location>
        <begin position="404"/>
        <end position="416"/>
    </location>
</feature>
<dbReference type="Gene3D" id="1.20.1130.10">
    <property type="entry name" value="Photosystem I PsaA/PsaB"/>
    <property type="match status" value="1"/>
</dbReference>